<keyword evidence="2" id="KW-1185">Reference proteome</keyword>
<dbReference type="EMBL" id="JAULBC010000002">
    <property type="protein sequence ID" value="MEX6687367.1"/>
    <property type="molecule type" value="Genomic_DNA"/>
</dbReference>
<dbReference type="RefSeq" id="WP_369328772.1">
    <property type="nucleotide sequence ID" value="NZ_JAULBC010000002.1"/>
</dbReference>
<comment type="caution">
    <text evidence="1">The sequence shown here is derived from an EMBL/GenBank/DDBJ whole genome shotgun (WGS) entry which is preliminary data.</text>
</comment>
<dbReference type="Proteomes" id="UP001560573">
    <property type="component" value="Unassembled WGS sequence"/>
</dbReference>
<sequence length="148" mass="17020">MAETLGMLCDKLTIVKLKEYHTEDPERLKSLHTQCIQLQEEINEYVFDAVSGNIPVEKMSFAANKVFKKEGNEVAEVTGAIGEVFYQLADVNCRLWHEQEKVYEFEKVPVEEKDVVVKKLAILNLERNKCIDAINQQFATIISEKLKK</sequence>
<protein>
    <submittedName>
        <fullName evidence="1">Uncharacterized protein</fullName>
    </submittedName>
</protein>
<proteinExistence type="predicted"/>
<accession>A0ABV3ZBX1</accession>
<evidence type="ECO:0000313" key="2">
    <source>
        <dbReference type="Proteomes" id="UP001560573"/>
    </source>
</evidence>
<gene>
    <name evidence="1" type="ORF">QTN47_07670</name>
</gene>
<organism evidence="1 2">
    <name type="scientific">Danxiaibacter flavus</name>
    <dbReference type="NCBI Taxonomy" id="3049108"/>
    <lineage>
        <taxon>Bacteria</taxon>
        <taxon>Pseudomonadati</taxon>
        <taxon>Bacteroidota</taxon>
        <taxon>Chitinophagia</taxon>
        <taxon>Chitinophagales</taxon>
        <taxon>Chitinophagaceae</taxon>
        <taxon>Danxiaibacter</taxon>
    </lineage>
</organism>
<reference evidence="1 2" key="1">
    <citation type="submission" date="2023-07" db="EMBL/GenBank/DDBJ databases">
        <authorList>
            <person name="Lian W.-H."/>
        </authorList>
    </citation>
    <scope>NUCLEOTIDE SEQUENCE [LARGE SCALE GENOMIC DNA]</scope>
    <source>
        <strain evidence="1 2">SYSU DXS3180</strain>
    </source>
</reference>
<evidence type="ECO:0000313" key="1">
    <source>
        <dbReference type="EMBL" id="MEX6687367.1"/>
    </source>
</evidence>
<name>A0ABV3ZBX1_9BACT</name>